<evidence type="ECO:0000256" key="2">
    <source>
        <dbReference type="ARBA" id="ARBA00009477"/>
    </source>
</evidence>
<dbReference type="Gene3D" id="2.40.30.170">
    <property type="match status" value="1"/>
</dbReference>
<sequence>MNSRQHFATWLNTGVVLLMSLTLVACSKPEKKPEQLKIVMVTQPESNHQQTQSYAGEVQARQQTNLAFRVGGQVVARTVDVGDRVSVGQVIARLDVKDANLELNAARAQLEQAQSALNNSQAELNRFKQLLPDNAVSRSQYDSAENQYQSAQSSLKQAQSNYAMAQNQSQYNQLRATKNGVITTREIEVGQVVAAGQTAYQLALDGERDVVIGVAENAVRELRVGQSATVSLWSAPEQRFDAYVREIAPAADQSRTFQVKVALRNQSQAIQLGQSARVFFQSTDAEQVTVPLSSISAVNDKPYVWVVAPNQTLHRTWVQLGEYHHDRVPVLAGLNADQWVVVGGVHLLREKQKVRLVDEDNRPVTLGNTTDTSQPSKAQSGTAQPSEKPANTATQNASATPATANSEG</sequence>
<keyword evidence="11" id="KW-1185">Reference proteome</keyword>
<accession>A0A1G6NYM3</accession>
<evidence type="ECO:0000256" key="4">
    <source>
        <dbReference type="SAM" id="Coils"/>
    </source>
</evidence>
<evidence type="ECO:0000259" key="8">
    <source>
        <dbReference type="Pfam" id="PF25954"/>
    </source>
</evidence>
<dbReference type="Gene3D" id="1.10.287.470">
    <property type="entry name" value="Helix hairpin bin"/>
    <property type="match status" value="1"/>
</dbReference>
<dbReference type="NCBIfam" id="TIGR01730">
    <property type="entry name" value="RND_mfp"/>
    <property type="match status" value="1"/>
</dbReference>
<dbReference type="GO" id="GO:0015562">
    <property type="term" value="F:efflux transmembrane transporter activity"/>
    <property type="evidence" value="ECO:0007669"/>
    <property type="project" value="TreeGrafter"/>
</dbReference>
<name>A0A1G6NYM3_9GAMM</name>
<dbReference type="Gene3D" id="2.40.50.100">
    <property type="match status" value="1"/>
</dbReference>
<dbReference type="InterPro" id="IPR058624">
    <property type="entry name" value="MdtA-like_HH"/>
</dbReference>
<dbReference type="Gene3D" id="2.40.420.20">
    <property type="match status" value="1"/>
</dbReference>
<feature type="domain" description="Multidrug resistance protein MdtA-like alpha-helical hairpin" evidence="6">
    <location>
        <begin position="103"/>
        <end position="171"/>
    </location>
</feature>
<dbReference type="Pfam" id="PF25954">
    <property type="entry name" value="Beta-barrel_RND_2"/>
    <property type="match status" value="1"/>
</dbReference>
<evidence type="ECO:0000256" key="3">
    <source>
        <dbReference type="ARBA" id="ARBA00022448"/>
    </source>
</evidence>
<proteinExistence type="inferred from homology"/>
<comment type="subcellular location">
    <subcellularLocation>
        <location evidence="1">Cell envelope</location>
    </subcellularLocation>
</comment>
<dbReference type="Proteomes" id="UP000242317">
    <property type="component" value="Unassembled WGS sequence"/>
</dbReference>
<keyword evidence="3" id="KW-0813">Transport</keyword>
<dbReference type="PROSITE" id="PS51257">
    <property type="entry name" value="PROKAR_LIPOPROTEIN"/>
    <property type="match status" value="1"/>
</dbReference>
<comment type="similarity">
    <text evidence="2">Belongs to the membrane fusion protein (MFP) (TC 8.A.1) family.</text>
</comment>
<dbReference type="InterPro" id="IPR006143">
    <property type="entry name" value="RND_pump_MFP"/>
</dbReference>
<dbReference type="InterPro" id="IPR058625">
    <property type="entry name" value="MdtA-like_BSH"/>
</dbReference>
<dbReference type="SUPFAM" id="SSF111369">
    <property type="entry name" value="HlyD-like secretion proteins"/>
    <property type="match status" value="1"/>
</dbReference>
<evidence type="ECO:0000259" key="7">
    <source>
        <dbReference type="Pfam" id="PF25917"/>
    </source>
</evidence>
<dbReference type="PANTHER" id="PTHR30469">
    <property type="entry name" value="MULTIDRUG RESISTANCE PROTEIN MDTA"/>
    <property type="match status" value="1"/>
</dbReference>
<dbReference type="AlphaFoldDB" id="A0A1G6NYM3"/>
<feature type="compositionally biased region" description="Polar residues" evidence="5">
    <location>
        <begin position="366"/>
        <end position="408"/>
    </location>
</feature>
<evidence type="ECO:0000313" key="10">
    <source>
        <dbReference type="EMBL" id="SDC72879.1"/>
    </source>
</evidence>
<evidence type="ECO:0000313" key="11">
    <source>
        <dbReference type="Proteomes" id="UP000242317"/>
    </source>
</evidence>
<feature type="domain" description="Multidrug resistance protein MdtA-like barrel-sandwich hybrid" evidence="7">
    <location>
        <begin position="67"/>
        <end position="200"/>
    </location>
</feature>
<feature type="coiled-coil region" evidence="4">
    <location>
        <begin position="96"/>
        <end position="168"/>
    </location>
</feature>
<protein>
    <submittedName>
        <fullName evidence="10">Membrane fusion protein, multidrug efflux system</fullName>
    </submittedName>
</protein>
<dbReference type="GO" id="GO:1990281">
    <property type="term" value="C:efflux pump complex"/>
    <property type="evidence" value="ECO:0007669"/>
    <property type="project" value="TreeGrafter"/>
</dbReference>
<gene>
    <name evidence="10" type="ORF">SAMN05421749_11148</name>
</gene>
<dbReference type="Pfam" id="PF25876">
    <property type="entry name" value="HH_MFP_RND"/>
    <property type="match status" value="1"/>
</dbReference>
<dbReference type="Pfam" id="PF25917">
    <property type="entry name" value="BSH_RND"/>
    <property type="match status" value="1"/>
</dbReference>
<reference evidence="11" key="1">
    <citation type="submission" date="2016-09" db="EMBL/GenBank/DDBJ databases">
        <authorList>
            <person name="Varghese N."/>
            <person name="Submissions S."/>
        </authorList>
    </citation>
    <scope>NUCLEOTIDE SEQUENCE [LARGE SCALE GENOMIC DNA]</scope>
    <source>
        <strain evidence="11">ANC 3699</strain>
    </source>
</reference>
<dbReference type="OrthoDB" id="9806939at2"/>
<dbReference type="InterPro" id="IPR058792">
    <property type="entry name" value="Beta-barrel_RND_2"/>
</dbReference>
<feature type="domain" description="Multidrug resistance protein MdtA-like C-terminal permuted SH3" evidence="9">
    <location>
        <begin position="288"/>
        <end position="345"/>
    </location>
</feature>
<evidence type="ECO:0000259" key="6">
    <source>
        <dbReference type="Pfam" id="PF25876"/>
    </source>
</evidence>
<dbReference type="EMBL" id="FMYK01000011">
    <property type="protein sequence ID" value="SDC72879.1"/>
    <property type="molecule type" value="Genomic_DNA"/>
</dbReference>
<dbReference type="PANTHER" id="PTHR30469:SF15">
    <property type="entry name" value="HLYD FAMILY OF SECRETION PROTEINS"/>
    <property type="match status" value="1"/>
</dbReference>
<feature type="domain" description="CusB-like beta-barrel" evidence="8">
    <location>
        <begin position="211"/>
        <end position="282"/>
    </location>
</feature>
<feature type="region of interest" description="Disordered" evidence="5">
    <location>
        <begin position="359"/>
        <end position="408"/>
    </location>
</feature>
<dbReference type="Pfam" id="PF25967">
    <property type="entry name" value="RND-MFP_C"/>
    <property type="match status" value="1"/>
</dbReference>
<evidence type="ECO:0000256" key="1">
    <source>
        <dbReference type="ARBA" id="ARBA00004196"/>
    </source>
</evidence>
<organism evidence="10 11">
    <name type="scientific">Acinetobacter marinus</name>
    <dbReference type="NCBI Taxonomy" id="281375"/>
    <lineage>
        <taxon>Bacteria</taxon>
        <taxon>Pseudomonadati</taxon>
        <taxon>Pseudomonadota</taxon>
        <taxon>Gammaproteobacteria</taxon>
        <taxon>Moraxellales</taxon>
        <taxon>Moraxellaceae</taxon>
        <taxon>Acinetobacter</taxon>
    </lineage>
</organism>
<evidence type="ECO:0000259" key="9">
    <source>
        <dbReference type="Pfam" id="PF25967"/>
    </source>
</evidence>
<keyword evidence="4" id="KW-0175">Coiled coil</keyword>
<dbReference type="InterPro" id="IPR058627">
    <property type="entry name" value="MdtA-like_C"/>
</dbReference>
<evidence type="ECO:0000256" key="5">
    <source>
        <dbReference type="SAM" id="MobiDB-lite"/>
    </source>
</evidence>